<evidence type="ECO:0000313" key="1">
    <source>
        <dbReference type="EMBL" id="AES59532.1"/>
    </source>
</evidence>
<sequence length="154" mass="17252">MECEHLLMVKRICRAAEGIRPYHPKSNISFEEGISKIGNLLGGKLIYLVHISPDLACVSVVSLFINGPRVRHLQVVDHILRYLQDTVGRGLLSKLGGRLTMEAYIDVDYPGSVRDRRSISIYCAFLYVLAKGLPSKRFNQLTCKQGMIDIHSPA</sequence>
<name>G7I580_MEDTR</name>
<dbReference type="STRING" id="3880.G7I580"/>
<reference evidence="1 3" key="2">
    <citation type="journal article" date="2014" name="BMC Genomics">
        <title>An improved genome release (version Mt4.0) for the model legume Medicago truncatula.</title>
        <authorList>
            <person name="Tang H."/>
            <person name="Krishnakumar V."/>
            <person name="Bidwell S."/>
            <person name="Rosen B."/>
            <person name="Chan A."/>
            <person name="Zhou S."/>
            <person name="Gentzbittel L."/>
            <person name="Childs K.L."/>
            <person name="Yandell M."/>
            <person name="Gundlach H."/>
            <person name="Mayer K.F."/>
            <person name="Schwartz D.C."/>
            <person name="Town C.D."/>
        </authorList>
    </citation>
    <scope>GENOME REANNOTATION</scope>
    <source>
        <strain evidence="2 3">cv. Jemalong A17</strain>
    </source>
</reference>
<keyword evidence="3" id="KW-1185">Reference proteome</keyword>
<accession>G7I580</accession>
<dbReference type="Proteomes" id="UP000002051">
    <property type="component" value="Unassembled WGS sequence"/>
</dbReference>
<dbReference type="EMBL" id="CM001217">
    <property type="protein sequence ID" value="AES59532.1"/>
    <property type="molecule type" value="Genomic_DNA"/>
</dbReference>
<gene>
    <name evidence="1" type="ordered locus">MTR_1g021460</name>
</gene>
<reference evidence="2" key="3">
    <citation type="submission" date="2015-04" db="UniProtKB">
        <authorList>
            <consortium name="EnsemblPlants"/>
        </authorList>
    </citation>
    <scope>IDENTIFICATION</scope>
    <source>
        <strain evidence="2">cv. Jemalong A17</strain>
    </source>
</reference>
<proteinExistence type="predicted"/>
<reference evidence="1 3" key="1">
    <citation type="journal article" date="2011" name="Nature">
        <title>The Medicago genome provides insight into the evolution of rhizobial symbioses.</title>
        <authorList>
            <person name="Young N.D."/>
            <person name="Debelle F."/>
            <person name="Oldroyd G.E."/>
            <person name="Geurts R."/>
            <person name="Cannon S.B."/>
            <person name="Udvardi M.K."/>
            <person name="Benedito V.A."/>
            <person name="Mayer K.F."/>
            <person name="Gouzy J."/>
            <person name="Schoof H."/>
            <person name="Van de Peer Y."/>
            <person name="Proost S."/>
            <person name="Cook D.R."/>
            <person name="Meyers B.C."/>
            <person name="Spannagl M."/>
            <person name="Cheung F."/>
            <person name="De Mita S."/>
            <person name="Krishnakumar V."/>
            <person name="Gundlach H."/>
            <person name="Zhou S."/>
            <person name="Mudge J."/>
            <person name="Bharti A.K."/>
            <person name="Murray J.D."/>
            <person name="Naoumkina M.A."/>
            <person name="Rosen B."/>
            <person name="Silverstein K.A."/>
            <person name="Tang H."/>
            <person name="Rombauts S."/>
            <person name="Zhao P.X."/>
            <person name="Zhou P."/>
            <person name="Barbe V."/>
            <person name="Bardou P."/>
            <person name="Bechner M."/>
            <person name="Bellec A."/>
            <person name="Berger A."/>
            <person name="Berges H."/>
            <person name="Bidwell S."/>
            <person name="Bisseling T."/>
            <person name="Choisne N."/>
            <person name="Couloux A."/>
            <person name="Denny R."/>
            <person name="Deshpande S."/>
            <person name="Dai X."/>
            <person name="Doyle J.J."/>
            <person name="Dudez A.M."/>
            <person name="Farmer A.D."/>
            <person name="Fouteau S."/>
            <person name="Franken C."/>
            <person name="Gibelin C."/>
            <person name="Gish J."/>
            <person name="Goldstein S."/>
            <person name="Gonzalez A.J."/>
            <person name="Green P.J."/>
            <person name="Hallab A."/>
            <person name="Hartog M."/>
            <person name="Hua A."/>
            <person name="Humphray S.J."/>
            <person name="Jeong D.H."/>
            <person name="Jing Y."/>
            <person name="Jocker A."/>
            <person name="Kenton S.M."/>
            <person name="Kim D.J."/>
            <person name="Klee K."/>
            <person name="Lai H."/>
            <person name="Lang C."/>
            <person name="Lin S."/>
            <person name="Macmil S.L."/>
            <person name="Magdelenat G."/>
            <person name="Matthews L."/>
            <person name="McCorrison J."/>
            <person name="Monaghan E.L."/>
            <person name="Mun J.H."/>
            <person name="Najar F.Z."/>
            <person name="Nicholson C."/>
            <person name="Noirot C."/>
            <person name="O'Bleness M."/>
            <person name="Paule C.R."/>
            <person name="Poulain J."/>
            <person name="Prion F."/>
            <person name="Qin B."/>
            <person name="Qu C."/>
            <person name="Retzel E.F."/>
            <person name="Riddle C."/>
            <person name="Sallet E."/>
            <person name="Samain S."/>
            <person name="Samson N."/>
            <person name="Sanders I."/>
            <person name="Saurat O."/>
            <person name="Scarpelli C."/>
            <person name="Schiex T."/>
            <person name="Segurens B."/>
            <person name="Severin A.J."/>
            <person name="Sherrier D.J."/>
            <person name="Shi R."/>
            <person name="Sims S."/>
            <person name="Singer S.R."/>
            <person name="Sinharoy S."/>
            <person name="Sterck L."/>
            <person name="Viollet A."/>
            <person name="Wang B.B."/>
            <person name="Wang K."/>
            <person name="Wang M."/>
            <person name="Wang X."/>
            <person name="Warfsmann J."/>
            <person name="Weissenbach J."/>
            <person name="White D.D."/>
            <person name="White J.D."/>
            <person name="Wiley G.B."/>
            <person name="Wincker P."/>
            <person name="Xing Y."/>
            <person name="Yang L."/>
            <person name="Yao Z."/>
            <person name="Ying F."/>
            <person name="Zhai J."/>
            <person name="Zhou L."/>
            <person name="Zuber A."/>
            <person name="Denarie J."/>
            <person name="Dixon R.A."/>
            <person name="May G.D."/>
            <person name="Schwartz D.C."/>
            <person name="Rogers J."/>
            <person name="Quetier F."/>
            <person name="Town C.D."/>
            <person name="Roe B.A."/>
        </authorList>
    </citation>
    <scope>NUCLEOTIDE SEQUENCE [LARGE SCALE GENOMIC DNA]</scope>
    <source>
        <strain evidence="1">A17</strain>
        <strain evidence="2 3">cv. Jemalong A17</strain>
    </source>
</reference>
<dbReference type="PANTHER" id="PTHR11439">
    <property type="entry name" value="GAG-POL-RELATED RETROTRANSPOSON"/>
    <property type="match status" value="1"/>
</dbReference>
<dbReference type="PANTHER" id="PTHR11439:SF470">
    <property type="entry name" value="CYSTEINE-RICH RLK (RECEPTOR-LIKE PROTEIN KINASE) 8"/>
    <property type="match status" value="1"/>
</dbReference>
<dbReference type="HOGENOM" id="CLU_1706895_0_0_1"/>
<protein>
    <submittedName>
        <fullName evidence="1 2">Uncharacterized protein</fullName>
    </submittedName>
</protein>
<organism evidence="1 3">
    <name type="scientific">Medicago truncatula</name>
    <name type="common">Barrel medic</name>
    <name type="synonym">Medicago tribuloides</name>
    <dbReference type="NCBI Taxonomy" id="3880"/>
    <lineage>
        <taxon>Eukaryota</taxon>
        <taxon>Viridiplantae</taxon>
        <taxon>Streptophyta</taxon>
        <taxon>Embryophyta</taxon>
        <taxon>Tracheophyta</taxon>
        <taxon>Spermatophyta</taxon>
        <taxon>Magnoliopsida</taxon>
        <taxon>eudicotyledons</taxon>
        <taxon>Gunneridae</taxon>
        <taxon>Pentapetalae</taxon>
        <taxon>rosids</taxon>
        <taxon>fabids</taxon>
        <taxon>Fabales</taxon>
        <taxon>Fabaceae</taxon>
        <taxon>Papilionoideae</taxon>
        <taxon>50 kb inversion clade</taxon>
        <taxon>NPAAA clade</taxon>
        <taxon>Hologalegina</taxon>
        <taxon>IRL clade</taxon>
        <taxon>Trifolieae</taxon>
        <taxon>Medicago</taxon>
    </lineage>
</organism>
<dbReference type="AlphaFoldDB" id="G7I580"/>
<evidence type="ECO:0000313" key="2">
    <source>
        <dbReference type="EnsemblPlants" id="AES59532"/>
    </source>
</evidence>
<dbReference type="eggNOG" id="KOG0017">
    <property type="taxonomic scope" value="Eukaryota"/>
</dbReference>
<evidence type="ECO:0000313" key="3">
    <source>
        <dbReference type="Proteomes" id="UP000002051"/>
    </source>
</evidence>
<dbReference type="EnsemblPlants" id="AES59532">
    <property type="protein sequence ID" value="AES59532"/>
    <property type="gene ID" value="MTR_1g021460"/>
</dbReference>
<dbReference type="PaxDb" id="3880-AES59532"/>